<dbReference type="EMBL" id="BK016052">
    <property type="protein sequence ID" value="DAF91364.1"/>
    <property type="molecule type" value="Genomic_DNA"/>
</dbReference>
<sequence length="35" mass="3693">MPPSTNTATFHEPPLSIPRLSNPARSAGSNSLQCL</sequence>
<reference evidence="2" key="1">
    <citation type="journal article" date="2021" name="Proc. Natl. Acad. Sci. U.S.A.">
        <title>A Catalog of Tens of Thousands of Viruses from Human Metagenomes Reveals Hidden Associations with Chronic Diseases.</title>
        <authorList>
            <person name="Tisza M.J."/>
            <person name="Buck C.B."/>
        </authorList>
    </citation>
    <scope>NUCLEOTIDE SEQUENCE</scope>
    <source>
        <strain evidence="2">CtZYN8</strain>
    </source>
</reference>
<accession>A0A8S5UA77</accession>
<feature type="region of interest" description="Disordered" evidence="1">
    <location>
        <begin position="1"/>
        <end position="35"/>
    </location>
</feature>
<proteinExistence type="predicted"/>
<feature type="compositionally biased region" description="Polar residues" evidence="1">
    <location>
        <begin position="23"/>
        <end position="35"/>
    </location>
</feature>
<organism evidence="2">
    <name type="scientific">Myoviridae sp. ctZYN8</name>
    <dbReference type="NCBI Taxonomy" id="2825128"/>
    <lineage>
        <taxon>Viruses</taxon>
        <taxon>Duplodnaviria</taxon>
        <taxon>Heunggongvirae</taxon>
        <taxon>Uroviricota</taxon>
        <taxon>Caudoviricetes</taxon>
    </lineage>
</organism>
<name>A0A8S5UA77_9CAUD</name>
<protein>
    <submittedName>
        <fullName evidence="2">Uncharacterized protein</fullName>
    </submittedName>
</protein>
<evidence type="ECO:0000256" key="1">
    <source>
        <dbReference type="SAM" id="MobiDB-lite"/>
    </source>
</evidence>
<evidence type="ECO:0000313" key="2">
    <source>
        <dbReference type="EMBL" id="DAF91364.1"/>
    </source>
</evidence>